<evidence type="ECO:0000259" key="1">
    <source>
        <dbReference type="Pfam" id="PF04233"/>
    </source>
</evidence>
<reference evidence="2" key="1">
    <citation type="journal article" date="2021" name="Proc. Natl. Acad. Sci. U.S.A.">
        <title>A Catalog of Tens of Thousands of Viruses from Human Metagenomes Reveals Hidden Associations with Chronic Diseases.</title>
        <authorList>
            <person name="Tisza M.J."/>
            <person name="Buck C.B."/>
        </authorList>
    </citation>
    <scope>NUCLEOTIDE SEQUENCE</scope>
    <source>
        <strain evidence="2">CtFNZ2</strain>
    </source>
</reference>
<protein>
    <submittedName>
        <fullName evidence="2">Minor capsid protein</fullName>
    </submittedName>
</protein>
<dbReference type="EMBL" id="BK014663">
    <property type="protein sequence ID" value="DAD66831.1"/>
    <property type="molecule type" value="Genomic_DNA"/>
</dbReference>
<dbReference type="InterPro" id="IPR006528">
    <property type="entry name" value="Phage_head_morphogenesis_dom"/>
</dbReference>
<accession>A0A8S5LAD2</accession>
<dbReference type="NCBIfam" id="TIGR01641">
    <property type="entry name" value="phageSPP1_gp7"/>
    <property type="match status" value="1"/>
</dbReference>
<sequence length="369" mass="42578">MKMKKDKIDKYEEESRKYWMERALQQEQDAHLVSERYLSKVGNQLASYRQDLISEIETFYARYAKDHKMSHAEAKRYLRDNEMKEFQGVTLEKFRAMALNPDTPTPLLDALAYRHRISRKEALLAEIERKTAELYGGKEGIADIVVNNLSEVYVKGKIQQMKNLADFGIVEKPILNLKAVRNKLATNWSGQEFSERIWGQSQRTFNSIQKVIDQGLTGGWSVDRMSTELTLRTGVAFSQARTLVQTETTFYNNLATLDTIKELGAEYYEIVAVLDNNTSKICRRKNGKIYPVSEYKAGQTAPPFHVWCRSTIMPSHQSEDGEKSDNPYVDILMNDHKVTVEPSKKTLNDVFNDWEREGDRLLGKITRPN</sequence>
<organism evidence="2">
    <name type="scientific">Siphoviridae sp. ctFNZ2</name>
    <dbReference type="NCBI Taxonomy" id="2823572"/>
    <lineage>
        <taxon>Viruses</taxon>
        <taxon>Duplodnaviria</taxon>
        <taxon>Heunggongvirae</taxon>
        <taxon>Uroviricota</taxon>
        <taxon>Caudoviricetes</taxon>
    </lineage>
</organism>
<proteinExistence type="predicted"/>
<name>A0A8S5LAD2_9CAUD</name>
<feature type="domain" description="Phage head morphogenesis" evidence="1">
    <location>
        <begin position="207"/>
        <end position="313"/>
    </location>
</feature>
<evidence type="ECO:0000313" key="2">
    <source>
        <dbReference type="EMBL" id="DAD66831.1"/>
    </source>
</evidence>
<dbReference type="Pfam" id="PF04233">
    <property type="entry name" value="Phage_Mu_F"/>
    <property type="match status" value="1"/>
</dbReference>